<organism evidence="2 3">
    <name type="scientific">Undibacterium parvum</name>
    <dbReference type="NCBI Taxonomy" id="401471"/>
    <lineage>
        <taxon>Bacteria</taxon>
        <taxon>Pseudomonadati</taxon>
        <taxon>Pseudomonadota</taxon>
        <taxon>Betaproteobacteria</taxon>
        <taxon>Burkholderiales</taxon>
        <taxon>Oxalobacteraceae</taxon>
        <taxon>Undibacterium</taxon>
    </lineage>
</organism>
<proteinExistence type="predicted"/>
<evidence type="ECO:0000256" key="1">
    <source>
        <dbReference type="SAM" id="Phobius"/>
    </source>
</evidence>
<keyword evidence="3" id="KW-1185">Reference proteome</keyword>
<keyword evidence="1" id="KW-0812">Transmembrane</keyword>
<name>A0A3Q9BN36_9BURK</name>
<evidence type="ECO:0000313" key="3">
    <source>
        <dbReference type="Proteomes" id="UP000275663"/>
    </source>
</evidence>
<dbReference type="Pfam" id="PF16137">
    <property type="entry name" value="DUF4845"/>
    <property type="match status" value="1"/>
</dbReference>
<dbReference type="KEGG" id="upv:EJN92_01140"/>
<gene>
    <name evidence="2" type="ORF">EJN92_01140</name>
</gene>
<evidence type="ECO:0000313" key="2">
    <source>
        <dbReference type="EMBL" id="AZP10754.1"/>
    </source>
</evidence>
<dbReference type="InterPro" id="IPR032314">
    <property type="entry name" value="DUF4845"/>
</dbReference>
<dbReference type="Proteomes" id="UP000275663">
    <property type="component" value="Chromosome"/>
</dbReference>
<sequence length="131" mass="14071">MKNLGNYSLKQQQGISLVGLILTLGVLVFAAMLATKVAPTVIEYSSIKKAIVSSKQAGKTVRDIQTAFDKQAEVGYFDAVKGKDLTIVKNGEDMEVSFAYSKKIPLFGPASLLMEYEGTTAKSGTAAKMKE</sequence>
<keyword evidence="1" id="KW-0472">Membrane</keyword>
<reference evidence="2 3" key="1">
    <citation type="journal article" date="2011" name="Int. J. Syst. Evol. Microbiol.">
        <title>Description of Undibacterium oligocarboniphilum sp. nov., isolated from purified water, and Undibacterium pigrum strain CCUG 49012 as the type strain of Undibacterium parvum sp. nov., and emended descriptions of the genus Undibacterium and the species Undibacterium pigrum.</title>
        <authorList>
            <person name="Eder W."/>
            <person name="Wanner G."/>
            <person name="Ludwig W."/>
            <person name="Busse H.J."/>
            <person name="Ziemke-Kageler F."/>
            <person name="Lang E."/>
        </authorList>
    </citation>
    <scope>NUCLEOTIDE SEQUENCE [LARGE SCALE GENOMIC DNA]</scope>
    <source>
        <strain evidence="2 3">DSM 23061</strain>
    </source>
</reference>
<dbReference type="EMBL" id="CP034464">
    <property type="protein sequence ID" value="AZP10754.1"/>
    <property type="molecule type" value="Genomic_DNA"/>
</dbReference>
<keyword evidence="1" id="KW-1133">Transmembrane helix</keyword>
<accession>A0A3Q9BN36</accession>
<dbReference type="RefSeq" id="WP_126126153.1">
    <property type="nucleotide sequence ID" value="NZ_CP034464.1"/>
</dbReference>
<feature type="transmembrane region" description="Helical" evidence="1">
    <location>
        <begin position="15"/>
        <end position="34"/>
    </location>
</feature>
<protein>
    <submittedName>
        <fullName evidence="2">DUF4845 domain-containing protein</fullName>
    </submittedName>
</protein>
<dbReference type="OrthoDB" id="9133279at2"/>
<dbReference type="AlphaFoldDB" id="A0A3Q9BN36"/>